<dbReference type="InterPro" id="IPR006431">
    <property type="entry name" value="Phage_tape_meas_C"/>
</dbReference>
<reference evidence="2 3" key="1">
    <citation type="submission" date="2020-03" db="EMBL/GenBank/DDBJ databases">
        <authorList>
            <person name="Lai Q."/>
        </authorList>
    </citation>
    <scope>NUCLEOTIDE SEQUENCE [LARGE SCALE GENOMIC DNA]</scope>
    <source>
        <strain evidence="2 3">CCUG 25036</strain>
    </source>
</reference>
<protein>
    <recommendedName>
        <fullName evidence="1">Bacteriophage tail tape measure C-terminal domain-containing protein</fullName>
    </recommendedName>
</protein>
<dbReference type="EMBL" id="JAARLZ010000004">
    <property type="protein sequence ID" value="NII06434.1"/>
    <property type="molecule type" value="Genomic_DNA"/>
</dbReference>
<dbReference type="AlphaFoldDB" id="A0A7X5U9Q4"/>
<evidence type="ECO:0000313" key="2">
    <source>
        <dbReference type="EMBL" id="NII06434.1"/>
    </source>
</evidence>
<proteinExistence type="predicted"/>
<evidence type="ECO:0000259" key="1">
    <source>
        <dbReference type="Pfam" id="PF09718"/>
    </source>
</evidence>
<organism evidence="2 3">
    <name type="scientific">Luteibacter anthropi</name>
    <dbReference type="NCBI Taxonomy" id="564369"/>
    <lineage>
        <taxon>Bacteria</taxon>
        <taxon>Pseudomonadati</taxon>
        <taxon>Pseudomonadota</taxon>
        <taxon>Gammaproteobacteria</taxon>
        <taxon>Lysobacterales</taxon>
        <taxon>Rhodanobacteraceae</taxon>
        <taxon>Luteibacter</taxon>
    </lineage>
</organism>
<evidence type="ECO:0000313" key="3">
    <source>
        <dbReference type="Proteomes" id="UP000490980"/>
    </source>
</evidence>
<dbReference type="Proteomes" id="UP000490980">
    <property type="component" value="Unassembled WGS sequence"/>
</dbReference>
<comment type="caution">
    <text evidence="2">The sequence shown here is derived from an EMBL/GenBank/DDBJ whole genome shotgun (WGS) entry which is preliminary data.</text>
</comment>
<gene>
    <name evidence="2" type="ORF">HBF25_08555</name>
</gene>
<dbReference type="Pfam" id="PF09718">
    <property type="entry name" value="Tape_meas_lam_C"/>
    <property type="match status" value="1"/>
</dbReference>
<dbReference type="RefSeq" id="WP_166947451.1">
    <property type="nucleotide sequence ID" value="NZ_JAARLZ010000004.1"/>
</dbReference>
<feature type="domain" description="Bacteriophage tail tape measure C-terminal" evidence="1">
    <location>
        <begin position="79"/>
        <end position="147"/>
    </location>
</feature>
<name>A0A7X5U9Q4_9GAMM</name>
<sequence length="307" mass="30918">MTDEVARLAVTVDSASAASATSMLDTLKDVASAAETAFKSLSQALGPASTQFDKLADQLKGARTGKETKKDSKDLADVAQKTMEDLAAKAADSAGVFTKVVGDLNTGLADVLASAALKGKANIKGLVTSILTEVAKLEASRLAAGLLSYAINLFLPRNSIDSPSNFSLTGGEYSGPGSLSTSWAGDGTGSSAGLGSLYGLGSGTSSDFSGFNLMQSYASPSVDTSSIVPASFAAPMAFSAPDVGASNAQVAVTVNVGSDGGVSGGMTSHDADGFGREMGQQMQAVAEQVVARNLQPGGKLWRANGRV</sequence>
<keyword evidence="3" id="KW-1185">Reference proteome</keyword>
<accession>A0A7X5U9Q4</accession>